<protein>
    <submittedName>
        <fullName evidence="1">Uncharacterized protein</fullName>
    </submittedName>
</protein>
<evidence type="ECO:0000313" key="2">
    <source>
        <dbReference type="Proteomes" id="UP000295260"/>
    </source>
</evidence>
<reference evidence="1 2" key="1">
    <citation type="submission" date="2019-03" db="EMBL/GenBank/DDBJ databases">
        <title>Genomic Encyclopedia of Archaeal and Bacterial Type Strains, Phase II (KMG-II): from individual species to whole genera.</title>
        <authorList>
            <person name="Goeker M."/>
        </authorList>
    </citation>
    <scope>NUCLEOTIDE SEQUENCE [LARGE SCALE GENOMIC DNA]</scope>
    <source>
        <strain evidence="1 2">DSM 25687</strain>
    </source>
</reference>
<dbReference type="EMBL" id="SNXR01000011">
    <property type="protein sequence ID" value="TDP60903.1"/>
    <property type="molecule type" value="Genomic_DNA"/>
</dbReference>
<evidence type="ECO:0000313" key="1">
    <source>
        <dbReference type="EMBL" id="TDP60903.1"/>
    </source>
</evidence>
<dbReference type="Proteomes" id="UP000295260">
    <property type="component" value="Unassembled WGS sequence"/>
</dbReference>
<keyword evidence="2" id="KW-1185">Reference proteome</keyword>
<organism evidence="1 2">
    <name type="scientific">Flavobacterium dankookense</name>
    <dbReference type="NCBI Taxonomy" id="706186"/>
    <lineage>
        <taxon>Bacteria</taxon>
        <taxon>Pseudomonadati</taxon>
        <taxon>Bacteroidota</taxon>
        <taxon>Flavobacteriia</taxon>
        <taxon>Flavobacteriales</taxon>
        <taxon>Flavobacteriaceae</taxon>
        <taxon>Flavobacterium</taxon>
    </lineage>
</organism>
<gene>
    <name evidence="1" type="ORF">BC748_0505</name>
</gene>
<dbReference type="AlphaFoldDB" id="A0A4R6QG21"/>
<accession>A0A4R6QG21</accession>
<dbReference type="RefSeq" id="WP_133531864.1">
    <property type="nucleotide sequence ID" value="NZ_SNXR01000011.1"/>
</dbReference>
<dbReference type="OrthoDB" id="839726at2"/>
<sequence length="95" mass="10928">MKFAAIIILFLFVTFLSTPTVVSLIEKNYDVSMFYSFAEEETHKELKEVKAEIKQSFDYPFSNATIKENSTIISENLSKHDNVSDEIFSQPPELI</sequence>
<name>A0A4R6QG21_9FLAO</name>
<proteinExistence type="predicted"/>
<comment type="caution">
    <text evidence="1">The sequence shown here is derived from an EMBL/GenBank/DDBJ whole genome shotgun (WGS) entry which is preliminary data.</text>
</comment>